<comment type="subcellular location">
    <subcellularLocation>
        <location evidence="1">Cell membrane</location>
        <topology evidence="1">Multi-pass membrane protein</topology>
    </subcellularLocation>
</comment>
<evidence type="ECO:0000256" key="6">
    <source>
        <dbReference type="ARBA" id="ARBA00022692"/>
    </source>
</evidence>
<proteinExistence type="predicted"/>
<keyword evidence="7 11" id="KW-1133">Transmembrane helix</keyword>
<reference evidence="12 13" key="1">
    <citation type="submission" date="2020-08" db="EMBL/GenBank/DDBJ databases">
        <title>Genomic Encyclopedia of Type Strains, Phase IV (KMG-V): Genome sequencing to study the core and pangenomes of soil and plant-associated prokaryotes.</title>
        <authorList>
            <person name="Whitman W."/>
        </authorList>
    </citation>
    <scope>NUCLEOTIDE SEQUENCE [LARGE SCALE GENOMIC DNA]</scope>
    <source>
        <strain evidence="12 13">SEMIA 492</strain>
    </source>
</reference>
<evidence type="ECO:0000256" key="3">
    <source>
        <dbReference type="ARBA" id="ARBA00022475"/>
    </source>
</evidence>
<feature type="transmembrane region" description="Helical" evidence="11">
    <location>
        <begin position="51"/>
        <end position="72"/>
    </location>
</feature>
<comment type="function">
    <text evidence="9">Part of the binding-protein-dependent transport system for D-xylose. Probably responsible for the translocation of the substrate across the membrane.</text>
</comment>
<dbReference type="PANTHER" id="PTHR32196">
    <property type="entry name" value="ABC TRANSPORTER PERMEASE PROTEIN YPHD-RELATED-RELATED"/>
    <property type="match status" value="1"/>
</dbReference>
<keyword evidence="8 11" id="KW-0472">Membrane</keyword>
<gene>
    <name evidence="12" type="ORF">GGE60_005564</name>
</gene>
<feature type="transmembrane region" description="Helical" evidence="11">
    <location>
        <begin position="257"/>
        <end position="274"/>
    </location>
</feature>
<accession>A0A7W6ZZ13</accession>
<dbReference type="GO" id="GO:0022857">
    <property type="term" value="F:transmembrane transporter activity"/>
    <property type="evidence" value="ECO:0007669"/>
    <property type="project" value="InterPro"/>
</dbReference>
<evidence type="ECO:0000256" key="11">
    <source>
        <dbReference type="SAM" id="Phobius"/>
    </source>
</evidence>
<dbReference type="PANTHER" id="PTHR32196:SF32">
    <property type="entry name" value="XYLOSE TRANSPORT SYSTEM PERMEASE PROTEIN XYLH"/>
    <property type="match status" value="1"/>
</dbReference>
<evidence type="ECO:0000313" key="13">
    <source>
        <dbReference type="Proteomes" id="UP000543836"/>
    </source>
</evidence>
<dbReference type="AlphaFoldDB" id="A0A7W6ZZ13"/>
<evidence type="ECO:0000256" key="8">
    <source>
        <dbReference type="ARBA" id="ARBA00023136"/>
    </source>
</evidence>
<sequence>MEVGAEIGIIAAPITLLLVAGEFDLSVGSMVATNQTILGYLTVHCDWPLSAAFAAALVAAAMVGTLNGLLVIKTGLPSFIVTLAMLFIMRGVAQGSVRMLVGTSTIDGVKDAMIGDALVFLFASSIGPFSISVIWWILVTILGAWVLEKTVFGNWIYATGGDLRAAQRLGIPVRKVKLLLYIAVAVSTTLVAALDVLAINQSDANAAVGREFEVVTAAVIGGALLTGGFGSPIGSFFGALVFGMVGQGFFFTPLPDVWYMTFLGFMLLAAVLINNHTRLQAMKPARLAHRQ</sequence>
<organism evidence="12 13">
    <name type="scientific">Rhizobium leucaenae</name>
    <dbReference type="NCBI Taxonomy" id="29450"/>
    <lineage>
        <taxon>Bacteria</taxon>
        <taxon>Pseudomonadati</taxon>
        <taxon>Pseudomonadota</taxon>
        <taxon>Alphaproteobacteria</taxon>
        <taxon>Hyphomicrobiales</taxon>
        <taxon>Rhizobiaceae</taxon>
        <taxon>Rhizobium/Agrobacterium group</taxon>
        <taxon>Rhizobium</taxon>
    </lineage>
</organism>
<keyword evidence="13" id="KW-1185">Reference proteome</keyword>
<dbReference type="CDD" id="cd06579">
    <property type="entry name" value="TM_PBP1_transp_AraH_like"/>
    <property type="match status" value="1"/>
</dbReference>
<protein>
    <recommendedName>
        <fullName evidence="10">Xylose transport system permease protein XylH</fullName>
    </recommendedName>
</protein>
<feature type="transmembrane region" description="Helical" evidence="11">
    <location>
        <begin position="178"/>
        <end position="199"/>
    </location>
</feature>
<keyword evidence="5 12" id="KW-0762">Sugar transport</keyword>
<evidence type="ECO:0000313" key="12">
    <source>
        <dbReference type="EMBL" id="MBB4571403.1"/>
    </source>
</evidence>
<dbReference type="EMBL" id="JACIIG010000024">
    <property type="protein sequence ID" value="MBB4571403.1"/>
    <property type="molecule type" value="Genomic_DNA"/>
</dbReference>
<evidence type="ECO:0000256" key="10">
    <source>
        <dbReference type="ARBA" id="ARBA00035686"/>
    </source>
</evidence>
<feature type="transmembrane region" description="Helical" evidence="11">
    <location>
        <begin position="79"/>
        <end position="97"/>
    </location>
</feature>
<name>A0A7W6ZZ13_9HYPH</name>
<keyword evidence="4" id="KW-0997">Cell inner membrane</keyword>
<dbReference type="InterPro" id="IPR001851">
    <property type="entry name" value="ABC_transp_permease"/>
</dbReference>
<keyword evidence="3" id="KW-1003">Cell membrane</keyword>
<evidence type="ECO:0000256" key="7">
    <source>
        <dbReference type="ARBA" id="ARBA00022989"/>
    </source>
</evidence>
<keyword evidence="6 11" id="KW-0812">Transmembrane</keyword>
<keyword evidence="2" id="KW-0813">Transport</keyword>
<dbReference type="Pfam" id="PF02653">
    <property type="entry name" value="BPD_transp_2"/>
    <property type="match status" value="1"/>
</dbReference>
<feature type="transmembrane region" description="Helical" evidence="11">
    <location>
        <begin position="7"/>
        <end position="31"/>
    </location>
</feature>
<evidence type="ECO:0000256" key="9">
    <source>
        <dbReference type="ARBA" id="ARBA00035611"/>
    </source>
</evidence>
<evidence type="ECO:0000256" key="4">
    <source>
        <dbReference type="ARBA" id="ARBA00022519"/>
    </source>
</evidence>
<dbReference type="Proteomes" id="UP000543836">
    <property type="component" value="Unassembled WGS sequence"/>
</dbReference>
<comment type="caution">
    <text evidence="12">The sequence shown here is derived from an EMBL/GenBank/DDBJ whole genome shotgun (WGS) entry which is preliminary data.</text>
</comment>
<feature type="transmembrane region" description="Helical" evidence="11">
    <location>
        <begin position="117"/>
        <end position="147"/>
    </location>
</feature>
<dbReference type="GO" id="GO:0005886">
    <property type="term" value="C:plasma membrane"/>
    <property type="evidence" value="ECO:0007669"/>
    <property type="project" value="UniProtKB-SubCell"/>
</dbReference>
<evidence type="ECO:0000256" key="1">
    <source>
        <dbReference type="ARBA" id="ARBA00004651"/>
    </source>
</evidence>
<evidence type="ECO:0000256" key="2">
    <source>
        <dbReference type="ARBA" id="ARBA00022448"/>
    </source>
</evidence>
<feature type="transmembrane region" description="Helical" evidence="11">
    <location>
        <begin position="219"/>
        <end position="245"/>
    </location>
</feature>
<evidence type="ECO:0000256" key="5">
    <source>
        <dbReference type="ARBA" id="ARBA00022597"/>
    </source>
</evidence>
<dbReference type="RefSeq" id="WP_183932672.1">
    <property type="nucleotide sequence ID" value="NZ_JACIIG010000024.1"/>
</dbReference>